<dbReference type="GeneID" id="66099114"/>
<evidence type="ECO:0000313" key="2">
    <source>
        <dbReference type="EMBL" id="KAG7449906.1"/>
    </source>
</evidence>
<dbReference type="AlphaFoldDB" id="A0A9P7W200"/>
<name>A0A9P7W200_9AGAR</name>
<dbReference type="Proteomes" id="UP000812287">
    <property type="component" value="Unassembled WGS sequence"/>
</dbReference>
<protein>
    <recommendedName>
        <fullName evidence="4">Secreted protein</fullName>
    </recommendedName>
</protein>
<comment type="caution">
    <text evidence="2">The sequence shown here is derived from an EMBL/GenBank/DDBJ whole genome shotgun (WGS) entry which is preliminary data.</text>
</comment>
<gene>
    <name evidence="2" type="ORF">BT62DRAFT_1002215</name>
</gene>
<sequence>MCATVHHVLHTCAVLMALQQFQGSTPFGAINDQRCRGQPIQSNSPSSNPMLNESDHALSSSKKVTFIHSSPRFFLCLYLDIVPHSPSVAAKATASTFIREYVSIKSYMCQEFPSDGATSSCIISSLHINLAMYANPICLAINMLEFFAYLGCISHFHASRYISASASRLMTLQIRALSVCAFGTISRIQRTAPCNCCMQMDIVRGAYWPGASNFRPSLLTMFAPKDEPNPAGNKRLYRLWLTFGTD</sequence>
<dbReference type="RefSeq" id="XP_043043406.1">
    <property type="nucleotide sequence ID" value="XM_043176827.1"/>
</dbReference>
<evidence type="ECO:0000256" key="1">
    <source>
        <dbReference type="SAM" id="SignalP"/>
    </source>
</evidence>
<accession>A0A9P7W200</accession>
<reference evidence="2" key="1">
    <citation type="submission" date="2020-11" db="EMBL/GenBank/DDBJ databases">
        <title>Adaptations for nitrogen fixation in a non-lichenized fungal sporocarp promotes dispersal by wood-feeding termites.</title>
        <authorList>
            <consortium name="DOE Joint Genome Institute"/>
            <person name="Koch R.A."/>
            <person name="Yoon G."/>
            <person name="Arayal U."/>
            <person name="Lail K."/>
            <person name="Amirebrahimi M."/>
            <person name="Labutti K."/>
            <person name="Lipzen A."/>
            <person name="Riley R."/>
            <person name="Barry K."/>
            <person name="Henrissat B."/>
            <person name="Grigoriev I.V."/>
            <person name="Herr J.R."/>
            <person name="Aime M.C."/>
        </authorList>
    </citation>
    <scope>NUCLEOTIDE SEQUENCE</scope>
    <source>
        <strain evidence="2">MCA 3950</strain>
    </source>
</reference>
<feature type="chain" id="PRO_5040197919" description="Secreted protein" evidence="1">
    <location>
        <begin position="24"/>
        <end position="246"/>
    </location>
</feature>
<keyword evidence="3" id="KW-1185">Reference proteome</keyword>
<dbReference type="EMBL" id="MU250527">
    <property type="protein sequence ID" value="KAG7449906.1"/>
    <property type="molecule type" value="Genomic_DNA"/>
</dbReference>
<feature type="signal peptide" evidence="1">
    <location>
        <begin position="1"/>
        <end position="23"/>
    </location>
</feature>
<keyword evidence="1" id="KW-0732">Signal</keyword>
<proteinExistence type="predicted"/>
<organism evidence="2 3">
    <name type="scientific">Guyanagaster necrorhizus</name>
    <dbReference type="NCBI Taxonomy" id="856835"/>
    <lineage>
        <taxon>Eukaryota</taxon>
        <taxon>Fungi</taxon>
        <taxon>Dikarya</taxon>
        <taxon>Basidiomycota</taxon>
        <taxon>Agaricomycotina</taxon>
        <taxon>Agaricomycetes</taxon>
        <taxon>Agaricomycetidae</taxon>
        <taxon>Agaricales</taxon>
        <taxon>Marasmiineae</taxon>
        <taxon>Physalacriaceae</taxon>
        <taxon>Guyanagaster</taxon>
    </lineage>
</organism>
<evidence type="ECO:0000313" key="3">
    <source>
        <dbReference type="Proteomes" id="UP000812287"/>
    </source>
</evidence>
<evidence type="ECO:0008006" key="4">
    <source>
        <dbReference type="Google" id="ProtNLM"/>
    </source>
</evidence>